<evidence type="ECO:0000313" key="5">
    <source>
        <dbReference type="EMBL" id="MTH58718.1"/>
    </source>
</evidence>
<dbReference type="Gene3D" id="3.90.550.10">
    <property type="entry name" value="Spore Coat Polysaccharide Biosynthesis Protein SpsA, Chain A"/>
    <property type="match status" value="1"/>
</dbReference>
<dbReference type="CDD" id="cd04196">
    <property type="entry name" value="GT_2_like_d"/>
    <property type="match status" value="1"/>
</dbReference>
<dbReference type="InterPro" id="IPR029044">
    <property type="entry name" value="Nucleotide-diphossugar_trans"/>
</dbReference>
<dbReference type="InterPro" id="IPR050834">
    <property type="entry name" value="Glycosyltransf_2"/>
</dbReference>
<accession>A0A844HI99</accession>
<evidence type="ECO:0000313" key="6">
    <source>
        <dbReference type="Proteomes" id="UP000449846"/>
    </source>
</evidence>
<evidence type="ECO:0000256" key="2">
    <source>
        <dbReference type="ARBA" id="ARBA00022676"/>
    </source>
</evidence>
<keyword evidence="6" id="KW-1185">Reference proteome</keyword>
<feature type="domain" description="Glycosyltransferase 2-like" evidence="4">
    <location>
        <begin position="6"/>
        <end position="137"/>
    </location>
</feature>
<dbReference type="InterPro" id="IPR001173">
    <property type="entry name" value="Glyco_trans_2-like"/>
</dbReference>
<sequence>MQPQITILMATYNGARFLPAQLDSILAQSHANWRLIVSDDGSTDGTRDVVADYARKTGRIELIDGPRRGATANFLHLIMQAGSQDWIAFCDQDDVWKTDKLARGVAHLTLRNGPAVYAARTTICDEDLRELTPAPHFAGPFGFRNALVQACLPGNTTIANSQALQILQAAAPAADTAGIVSHDWWVYQLMSGAKADIHRDSAQVLMYRQHPRNVMGRNDTTSAQAARASMLFDGTFAKWLGQNQIALEAAEDLLTSENRQLLRRFGHLLRASGPSALAKAIDIGLYRQSHTGTAAIMAAALAGRLRTPSD</sequence>
<dbReference type="Pfam" id="PF00535">
    <property type="entry name" value="Glycos_transf_2"/>
    <property type="match status" value="1"/>
</dbReference>
<protein>
    <submittedName>
        <fullName evidence="5">Glycosyltransferase</fullName>
    </submittedName>
</protein>
<gene>
    <name evidence="5" type="ORF">GL300_05785</name>
</gene>
<dbReference type="PANTHER" id="PTHR43685:SF5">
    <property type="entry name" value="GLYCOSYLTRANSFERASE EPSE-RELATED"/>
    <property type="match status" value="1"/>
</dbReference>
<dbReference type="AlphaFoldDB" id="A0A844HI99"/>
<dbReference type="SUPFAM" id="SSF53448">
    <property type="entry name" value="Nucleotide-diphospho-sugar transferases"/>
    <property type="match status" value="1"/>
</dbReference>
<dbReference type="RefSeq" id="WP_155038648.1">
    <property type="nucleotide sequence ID" value="NZ_JBHGCD010000005.1"/>
</dbReference>
<keyword evidence="3 5" id="KW-0808">Transferase</keyword>
<dbReference type="Proteomes" id="UP000449846">
    <property type="component" value="Unassembled WGS sequence"/>
</dbReference>
<name>A0A844HI99_9RHOB</name>
<organism evidence="5 6">
    <name type="scientific">Paracoccus litorisediminis</name>
    <dbReference type="NCBI Taxonomy" id="2006130"/>
    <lineage>
        <taxon>Bacteria</taxon>
        <taxon>Pseudomonadati</taxon>
        <taxon>Pseudomonadota</taxon>
        <taxon>Alphaproteobacteria</taxon>
        <taxon>Rhodobacterales</taxon>
        <taxon>Paracoccaceae</taxon>
        <taxon>Paracoccus</taxon>
    </lineage>
</organism>
<comment type="caution">
    <text evidence="5">The sequence shown here is derived from an EMBL/GenBank/DDBJ whole genome shotgun (WGS) entry which is preliminary data.</text>
</comment>
<reference evidence="5 6" key="1">
    <citation type="submission" date="2019-11" db="EMBL/GenBank/DDBJ databases">
        <authorList>
            <person name="Dong K."/>
        </authorList>
    </citation>
    <scope>NUCLEOTIDE SEQUENCE [LARGE SCALE GENOMIC DNA]</scope>
    <source>
        <strain evidence="5 6">NBRC 112902</strain>
    </source>
</reference>
<evidence type="ECO:0000256" key="3">
    <source>
        <dbReference type="ARBA" id="ARBA00022679"/>
    </source>
</evidence>
<dbReference type="GO" id="GO:0016757">
    <property type="term" value="F:glycosyltransferase activity"/>
    <property type="evidence" value="ECO:0007669"/>
    <property type="project" value="UniProtKB-KW"/>
</dbReference>
<dbReference type="PANTHER" id="PTHR43685">
    <property type="entry name" value="GLYCOSYLTRANSFERASE"/>
    <property type="match status" value="1"/>
</dbReference>
<proteinExistence type="inferred from homology"/>
<evidence type="ECO:0000259" key="4">
    <source>
        <dbReference type="Pfam" id="PF00535"/>
    </source>
</evidence>
<evidence type="ECO:0000256" key="1">
    <source>
        <dbReference type="ARBA" id="ARBA00006739"/>
    </source>
</evidence>
<dbReference type="EMBL" id="WMIG01000002">
    <property type="protein sequence ID" value="MTH58718.1"/>
    <property type="molecule type" value="Genomic_DNA"/>
</dbReference>
<keyword evidence="2" id="KW-0328">Glycosyltransferase</keyword>
<dbReference type="OrthoDB" id="9802649at2"/>
<comment type="similarity">
    <text evidence="1">Belongs to the glycosyltransferase 2 family.</text>
</comment>